<evidence type="ECO:0000313" key="7">
    <source>
        <dbReference type="EMBL" id="GAO38822.1"/>
    </source>
</evidence>
<evidence type="ECO:0000256" key="5">
    <source>
        <dbReference type="ARBA" id="ARBA00023136"/>
    </source>
</evidence>
<comment type="caution">
    <text evidence="7">The sequence shown here is derived from an EMBL/GenBank/DDBJ whole genome shotgun (WGS) entry which is preliminary data.</text>
</comment>
<feature type="transmembrane region" description="Helical" evidence="6">
    <location>
        <begin position="241"/>
        <end position="266"/>
    </location>
</feature>
<dbReference type="InterPro" id="IPR002549">
    <property type="entry name" value="AI-2E-like"/>
</dbReference>
<proteinExistence type="inferred from homology"/>
<dbReference type="AlphaFoldDB" id="A0A0E9MLZ5"/>
<evidence type="ECO:0008006" key="9">
    <source>
        <dbReference type="Google" id="ProtNLM"/>
    </source>
</evidence>
<organism evidence="7 8">
    <name type="scientific">Sphingomonas changbaiensis NBRC 104936</name>
    <dbReference type="NCBI Taxonomy" id="1219043"/>
    <lineage>
        <taxon>Bacteria</taxon>
        <taxon>Pseudomonadati</taxon>
        <taxon>Pseudomonadota</taxon>
        <taxon>Alphaproteobacteria</taxon>
        <taxon>Sphingomonadales</taxon>
        <taxon>Sphingomonadaceae</taxon>
        <taxon>Sphingomonas</taxon>
    </lineage>
</organism>
<keyword evidence="4 6" id="KW-1133">Transmembrane helix</keyword>
<reference evidence="7 8" key="1">
    <citation type="submission" date="2015-04" db="EMBL/GenBank/DDBJ databases">
        <title>Whole genome shotgun sequence of Sphingomonas changbaiensis NBRC 104936.</title>
        <authorList>
            <person name="Katano-Makiyama Y."/>
            <person name="Hosoyama A."/>
            <person name="Hashimoto M."/>
            <person name="Noguchi M."/>
            <person name="Tsuchikane K."/>
            <person name="Ohji S."/>
            <person name="Yamazoe A."/>
            <person name="Ichikawa N."/>
            <person name="Kimura A."/>
            <person name="Fujita N."/>
        </authorList>
    </citation>
    <scope>NUCLEOTIDE SEQUENCE [LARGE SCALE GENOMIC DNA]</scope>
    <source>
        <strain evidence="7 8">NBRC 104936</strain>
    </source>
</reference>
<dbReference type="PANTHER" id="PTHR21716">
    <property type="entry name" value="TRANSMEMBRANE PROTEIN"/>
    <property type="match status" value="1"/>
</dbReference>
<dbReference type="EMBL" id="BBWU01000021">
    <property type="protein sequence ID" value="GAO38822.1"/>
    <property type="molecule type" value="Genomic_DNA"/>
</dbReference>
<evidence type="ECO:0000256" key="1">
    <source>
        <dbReference type="ARBA" id="ARBA00004141"/>
    </source>
</evidence>
<keyword evidence="5 6" id="KW-0472">Membrane</keyword>
<evidence type="ECO:0000256" key="3">
    <source>
        <dbReference type="ARBA" id="ARBA00022692"/>
    </source>
</evidence>
<dbReference type="OrthoDB" id="106838at2"/>
<evidence type="ECO:0000256" key="6">
    <source>
        <dbReference type="SAM" id="Phobius"/>
    </source>
</evidence>
<feature type="transmembrane region" description="Helical" evidence="6">
    <location>
        <begin position="62"/>
        <end position="85"/>
    </location>
</feature>
<sequence>MIDGAGTAQRVLRIALVVALALLGLWVALPFVPALLWAVVLAIAVSPVYARAEARWPAGKAVWLPLLFTAAIGLAVLIPLGLGIVRAAQEAHDLAAWLASARANGVPEPGWATGLPFPHQALDDWWVANLGTPEAAQRQFGHLTDPEMIARSRTIGGHAVRKAIVFAFTLLAFFFMLRHQDDIAAQARRAGDRLFGPAGERIGAQMIRSVRGTIDGLVLVGIGEGVLMAIGYIAAGVPHPVLMGAATAVAAMIPFGAAILIGLAALMLLGQGAVGWATAIVILGAAVVFVADHFVRPVLIGGATRLPFLWVLIGILGGVEAFGLLGLFIGPAVMAALILLWRELVASD</sequence>
<dbReference type="Proteomes" id="UP000033202">
    <property type="component" value="Unassembled WGS sequence"/>
</dbReference>
<dbReference type="RefSeq" id="WP_046347669.1">
    <property type="nucleotide sequence ID" value="NZ_BBWU01000021.1"/>
</dbReference>
<evidence type="ECO:0000256" key="4">
    <source>
        <dbReference type="ARBA" id="ARBA00022989"/>
    </source>
</evidence>
<keyword evidence="3 6" id="KW-0812">Transmembrane</keyword>
<accession>A0A0E9MLZ5</accession>
<feature type="transmembrane region" description="Helical" evidence="6">
    <location>
        <begin position="34"/>
        <end position="50"/>
    </location>
</feature>
<dbReference type="GO" id="GO:0016020">
    <property type="term" value="C:membrane"/>
    <property type="evidence" value="ECO:0007669"/>
    <property type="project" value="UniProtKB-SubCell"/>
</dbReference>
<comment type="similarity">
    <text evidence="2">Belongs to the autoinducer-2 exporter (AI-2E) (TC 2.A.86) family.</text>
</comment>
<feature type="transmembrane region" description="Helical" evidence="6">
    <location>
        <begin position="159"/>
        <end position="177"/>
    </location>
</feature>
<evidence type="ECO:0000256" key="2">
    <source>
        <dbReference type="ARBA" id="ARBA00009773"/>
    </source>
</evidence>
<comment type="subcellular location">
    <subcellularLocation>
        <location evidence="1">Membrane</location>
        <topology evidence="1">Multi-pass membrane protein</topology>
    </subcellularLocation>
</comment>
<feature type="transmembrane region" description="Helical" evidence="6">
    <location>
        <begin position="307"/>
        <end position="340"/>
    </location>
</feature>
<feature type="transmembrane region" description="Helical" evidence="6">
    <location>
        <begin position="216"/>
        <end position="235"/>
    </location>
</feature>
<evidence type="ECO:0000313" key="8">
    <source>
        <dbReference type="Proteomes" id="UP000033202"/>
    </source>
</evidence>
<feature type="transmembrane region" description="Helical" evidence="6">
    <location>
        <begin position="273"/>
        <end position="295"/>
    </location>
</feature>
<name>A0A0E9MLZ5_9SPHN</name>
<keyword evidence="8" id="KW-1185">Reference proteome</keyword>
<protein>
    <recommendedName>
        <fullName evidence="9">Transporter</fullName>
    </recommendedName>
</protein>
<feature type="transmembrane region" description="Helical" evidence="6">
    <location>
        <begin position="12"/>
        <end position="28"/>
    </location>
</feature>
<dbReference type="STRING" id="1219043.SCH01S_21_00090"/>
<dbReference type="Pfam" id="PF01594">
    <property type="entry name" value="AI-2E_transport"/>
    <property type="match status" value="1"/>
</dbReference>
<dbReference type="PANTHER" id="PTHR21716:SF61">
    <property type="entry name" value="BLR8064 PROTEIN"/>
    <property type="match status" value="1"/>
</dbReference>
<gene>
    <name evidence="7" type="ORF">SCH01S_21_00090</name>
</gene>